<dbReference type="InterPro" id="IPR001709">
    <property type="entry name" value="Flavoprot_Pyr_Nucl_cyt_Rdtase"/>
</dbReference>
<feature type="domain" description="Dihydroorotate dehydrogenase electron transfer subunit iron-sulphur cluster binding" evidence="3">
    <location>
        <begin position="172"/>
        <end position="204"/>
    </location>
</feature>
<protein>
    <submittedName>
        <fullName evidence="4">Oxidoreductase</fullName>
    </submittedName>
</protein>
<dbReference type="PIRSF" id="PIRSF006816">
    <property type="entry name" value="Cyc3_hyd_g"/>
    <property type="match status" value="1"/>
</dbReference>
<organism evidence="4 5">
    <name type="scientific">Candidatus Entotheonella gemina</name>
    <dbReference type="NCBI Taxonomy" id="1429439"/>
    <lineage>
        <taxon>Bacteria</taxon>
        <taxon>Pseudomonadati</taxon>
        <taxon>Nitrospinota/Tectimicrobiota group</taxon>
        <taxon>Candidatus Tectimicrobiota</taxon>
        <taxon>Candidatus Entotheonellia</taxon>
        <taxon>Candidatus Entotheonellales</taxon>
        <taxon>Candidatus Entotheonellaceae</taxon>
        <taxon>Candidatus Entotheonella</taxon>
    </lineage>
</organism>
<reference evidence="4 5" key="1">
    <citation type="journal article" date="2014" name="Nature">
        <title>An environmental bacterial taxon with a large and distinct metabolic repertoire.</title>
        <authorList>
            <person name="Wilson M.C."/>
            <person name="Mori T."/>
            <person name="Ruckert C."/>
            <person name="Uria A.R."/>
            <person name="Helf M.J."/>
            <person name="Takada K."/>
            <person name="Gernert C."/>
            <person name="Steffens U.A."/>
            <person name="Heycke N."/>
            <person name="Schmitt S."/>
            <person name="Rinke C."/>
            <person name="Helfrich E.J."/>
            <person name="Brachmann A.O."/>
            <person name="Gurgui C."/>
            <person name="Wakimoto T."/>
            <person name="Kracht M."/>
            <person name="Crusemann M."/>
            <person name="Hentschel U."/>
            <person name="Abe I."/>
            <person name="Matsunaga S."/>
            <person name="Kalinowski J."/>
            <person name="Takeyama H."/>
            <person name="Piel J."/>
        </authorList>
    </citation>
    <scope>NUCLEOTIDE SEQUENCE [LARGE SCALE GENOMIC DNA]</scope>
    <source>
        <strain evidence="5">TSY2</strain>
    </source>
</reference>
<proteinExistence type="predicted"/>
<keyword evidence="1" id="KW-0001">2Fe-2S</keyword>
<sequence>HPPQTLVHTTRAVGPVTRAIDALKRGDTLGVRGPFGSHWPVECCTGKDVVLIAGGIGLAPLRPVIYHLLAQREQYGNIVLLYGTRTPADMLYQRQLAQWRGRFDMTVDITVDRASDDWRGHVGVVTKLIPNAPFDPLDTVAMICGPEVMMRFTIMELMNRGLAADHIFVSMERNMKCAIGLCGHCQFGPSFICKDGPVMRYDRIVPWFGIREF</sequence>
<dbReference type="SUPFAM" id="SSF52343">
    <property type="entry name" value="Ferredoxin reductase-like, C-terminal NADP-linked domain"/>
    <property type="match status" value="1"/>
</dbReference>
<dbReference type="Gene3D" id="3.40.50.80">
    <property type="entry name" value="Nucleotide-binding domain of ferredoxin-NADP reductase (FNR) module"/>
    <property type="match status" value="1"/>
</dbReference>
<comment type="cofactor">
    <cofactor evidence="1">
        <name>[2Fe-2S] cluster</name>
        <dbReference type="ChEBI" id="CHEBI:190135"/>
    </cofactor>
    <text evidence="1">Binds 1 [2Fe-2S] cluster per subunit.</text>
</comment>
<dbReference type="Proteomes" id="UP000019140">
    <property type="component" value="Unassembled WGS sequence"/>
</dbReference>
<dbReference type="CDD" id="cd06221">
    <property type="entry name" value="sulfite_reductase_like"/>
    <property type="match status" value="1"/>
</dbReference>
<dbReference type="InterPro" id="IPR019480">
    <property type="entry name" value="Dihydroorotate_DH_Fe-S-bd"/>
</dbReference>
<dbReference type="InterPro" id="IPR039261">
    <property type="entry name" value="FNR_nucleotide-bd"/>
</dbReference>
<dbReference type="SUPFAM" id="SSF63380">
    <property type="entry name" value="Riboflavin synthase domain-like"/>
    <property type="match status" value="1"/>
</dbReference>
<feature type="binding site" evidence="1">
    <location>
        <position position="182"/>
    </location>
    <ligand>
        <name>[2Fe-2S] cluster</name>
        <dbReference type="ChEBI" id="CHEBI:190135"/>
    </ligand>
</feature>
<feature type="non-terminal residue" evidence="4">
    <location>
        <position position="1"/>
    </location>
</feature>
<feature type="binding site" evidence="1">
    <location>
        <position position="177"/>
    </location>
    <ligand>
        <name>[2Fe-2S] cluster</name>
        <dbReference type="ChEBI" id="CHEBI:190135"/>
    </ligand>
</feature>
<dbReference type="PANTHER" id="PTHR43513:SF1">
    <property type="entry name" value="ANAEROBIC SULFITE REDUCTASE SUBUNIT B"/>
    <property type="match status" value="1"/>
</dbReference>
<dbReference type="InterPro" id="IPR012165">
    <property type="entry name" value="Cyt_c3_hydrogenase_gsu"/>
</dbReference>
<dbReference type="AlphaFoldDB" id="W4M4W7"/>
<dbReference type="InterPro" id="IPR017938">
    <property type="entry name" value="Riboflavin_synthase-like_b-brl"/>
</dbReference>
<dbReference type="InterPro" id="IPR050353">
    <property type="entry name" value="PyrK_electron_transfer"/>
</dbReference>
<dbReference type="PRINTS" id="PR00406">
    <property type="entry name" value="CYTB5RDTASE"/>
</dbReference>
<evidence type="ECO:0000313" key="4">
    <source>
        <dbReference type="EMBL" id="ETX05228.1"/>
    </source>
</evidence>
<dbReference type="GO" id="GO:0016491">
    <property type="term" value="F:oxidoreductase activity"/>
    <property type="evidence" value="ECO:0007669"/>
    <property type="project" value="InterPro"/>
</dbReference>
<dbReference type="Pfam" id="PF00175">
    <property type="entry name" value="NAD_binding_1"/>
    <property type="match status" value="1"/>
</dbReference>
<accession>W4M4W7</accession>
<evidence type="ECO:0000313" key="5">
    <source>
        <dbReference type="Proteomes" id="UP000019140"/>
    </source>
</evidence>
<gene>
    <name evidence="4" type="ORF">ETSY2_24245</name>
</gene>
<evidence type="ECO:0000259" key="3">
    <source>
        <dbReference type="Pfam" id="PF10418"/>
    </source>
</evidence>
<keyword evidence="5" id="KW-1185">Reference proteome</keyword>
<dbReference type="GO" id="GO:0051537">
    <property type="term" value="F:2 iron, 2 sulfur cluster binding"/>
    <property type="evidence" value="ECO:0007669"/>
    <property type="project" value="UniProtKB-KW"/>
</dbReference>
<dbReference type="GO" id="GO:0046872">
    <property type="term" value="F:metal ion binding"/>
    <property type="evidence" value="ECO:0007669"/>
    <property type="project" value="UniProtKB-KW"/>
</dbReference>
<dbReference type="GO" id="GO:0006221">
    <property type="term" value="P:pyrimidine nucleotide biosynthetic process"/>
    <property type="evidence" value="ECO:0007669"/>
    <property type="project" value="InterPro"/>
</dbReference>
<dbReference type="EMBL" id="AZHX01001009">
    <property type="protein sequence ID" value="ETX05228.1"/>
    <property type="molecule type" value="Genomic_DNA"/>
</dbReference>
<dbReference type="InterPro" id="IPR001433">
    <property type="entry name" value="OxRdtase_FAD/NAD-bd"/>
</dbReference>
<keyword evidence="1" id="KW-0408">Iron</keyword>
<name>W4M4W7_9BACT</name>
<dbReference type="PATRIC" id="fig|1429439.4.peg.4115"/>
<dbReference type="PRINTS" id="PR00371">
    <property type="entry name" value="FPNCR"/>
</dbReference>
<comment type="caution">
    <text evidence="4">The sequence shown here is derived from an EMBL/GenBank/DDBJ whole genome shotgun (WGS) entry which is preliminary data.</text>
</comment>
<dbReference type="GO" id="GO:0050660">
    <property type="term" value="F:flavin adenine dinucleotide binding"/>
    <property type="evidence" value="ECO:0007669"/>
    <property type="project" value="InterPro"/>
</dbReference>
<feature type="binding site" evidence="1">
    <location>
        <position position="185"/>
    </location>
    <ligand>
        <name>[2Fe-2S] cluster</name>
        <dbReference type="ChEBI" id="CHEBI:190135"/>
    </ligand>
</feature>
<evidence type="ECO:0000256" key="1">
    <source>
        <dbReference type="PIRSR" id="PIRSR006816-2"/>
    </source>
</evidence>
<evidence type="ECO:0000259" key="2">
    <source>
        <dbReference type="Pfam" id="PF00175"/>
    </source>
</evidence>
<dbReference type="Pfam" id="PF10418">
    <property type="entry name" value="DHODB_Fe-S_bind"/>
    <property type="match status" value="1"/>
</dbReference>
<keyword evidence="1" id="KW-0411">Iron-sulfur</keyword>
<feature type="binding site" evidence="1">
    <location>
        <position position="193"/>
    </location>
    <ligand>
        <name>[2Fe-2S] cluster</name>
        <dbReference type="ChEBI" id="CHEBI:190135"/>
    </ligand>
</feature>
<dbReference type="PANTHER" id="PTHR43513">
    <property type="entry name" value="DIHYDROOROTATE DEHYDROGENASE B (NAD(+)), ELECTRON TRANSFER SUBUNIT"/>
    <property type="match status" value="1"/>
</dbReference>
<feature type="domain" description="Oxidoreductase FAD/NAD(P)-binding" evidence="2">
    <location>
        <begin position="51"/>
        <end position="153"/>
    </location>
</feature>
<keyword evidence="1" id="KW-0479">Metal-binding</keyword>
<dbReference type="HOGENOM" id="CLU_003827_1_1_7"/>